<accession>A0ABZ0PIH5</accession>
<dbReference type="SUPFAM" id="SSF103473">
    <property type="entry name" value="MFS general substrate transporter"/>
    <property type="match status" value="1"/>
</dbReference>
<dbReference type="InterPro" id="IPR011701">
    <property type="entry name" value="MFS"/>
</dbReference>
<dbReference type="PANTHER" id="PTHR11360:SF290">
    <property type="entry name" value="MONOCARBOXYLATE MFS PERMEASE"/>
    <property type="match status" value="1"/>
</dbReference>
<feature type="transmembrane region" description="Helical" evidence="4">
    <location>
        <begin position="77"/>
        <end position="96"/>
    </location>
</feature>
<feature type="transmembrane region" description="Helical" evidence="4">
    <location>
        <begin position="259"/>
        <end position="282"/>
    </location>
</feature>
<sequence length="403" mass="41816">MVRTEPRYFGWRVVWAAFTIAIFAWGIGFYGPGIFLEALHDRHGWSVSLVSAAITTHFLLGALLVARFPAVEARLGITRVVLLGAALTTAGLLGWSSATQPWHIFAAAIFSGAGWALTSGASINAMITPWFDGRRPAALALAFNGASMGGVVFAPLWALLITQWGFPAAGAAVAAATFAVMAALALLVLRHTPQSRGIAPDLPAPRAAGAMEAARLPPGRAIWREPRFLRLCAGFSLGAAALVGLLAHLFSLISPTLGAFGAGLALSLITLCAVAGRTLLGWALPVGADRRRAGAWNFAVQTLGTLVLLAALDVSAPWLLAGCMVVGLTVGNMLSLPPMIAQVEFPRADVGRVVALVTAVNQATYALTPGAFGLLRDFTGSGAAVLAAAAVLQAISAVILFRR</sequence>
<keyword evidence="2 4" id="KW-1133">Transmembrane helix</keyword>
<feature type="transmembrane region" description="Helical" evidence="4">
    <location>
        <begin position="318"/>
        <end position="341"/>
    </location>
</feature>
<keyword evidence="1 4" id="KW-0812">Transmembrane</keyword>
<feature type="transmembrane region" description="Helical" evidence="4">
    <location>
        <begin position="228"/>
        <end position="253"/>
    </location>
</feature>
<dbReference type="InterPro" id="IPR036259">
    <property type="entry name" value="MFS_trans_sf"/>
</dbReference>
<keyword evidence="3 4" id="KW-0472">Membrane</keyword>
<feature type="transmembrane region" description="Helical" evidence="4">
    <location>
        <begin position="43"/>
        <end position="65"/>
    </location>
</feature>
<dbReference type="RefSeq" id="WP_318649457.1">
    <property type="nucleotide sequence ID" value="NZ_CP137852.1"/>
</dbReference>
<dbReference type="PANTHER" id="PTHR11360">
    <property type="entry name" value="MONOCARBOXYLATE TRANSPORTER"/>
    <property type="match status" value="1"/>
</dbReference>
<name>A0ABZ0PIH5_9PROT</name>
<feature type="transmembrane region" description="Helical" evidence="4">
    <location>
        <begin position="12"/>
        <end position="31"/>
    </location>
</feature>
<protein>
    <submittedName>
        <fullName evidence="5">MFS transporter</fullName>
    </submittedName>
</protein>
<dbReference type="EMBL" id="CP137852">
    <property type="protein sequence ID" value="WPB85486.1"/>
    <property type="molecule type" value="Genomic_DNA"/>
</dbReference>
<evidence type="ECO:0000256" key="2">
    <source>
        <dbReference type="ARBA" id="ARBA00022989"/>
    </source>
</evidence>
<evidence type="ECO:0000313" key="5">
    <source>
        <dbReference type="EMBL" id="WPB85486.1"/>
    </source>
</evidence>
<evidence type="ECO:0000256" key="3">
    <source>
        <dbReference type="ARBA" id="ARBA00023136"/>
    </source>
</evidence>
<feature type="transmembrane region" description="Helical" evidence="4">
    <location>
        <begin position="166"/>
        <end position="189"/>
    </location>
</feature>
<feature type="transmembrane region" description="Helical" evidence="4">
    <location>
        <begin position="353"/>
        <end position="375"/>
    </location>
</feature>
<reference evidence="5 6" key="1">
    <citation type="submission" date="2023-11" db="EMBL/GenBank/DDBJ databases">
        <title>Arctic aerobic anoxygenic photoheterotroph Sediminicoccus rosea KRV36 adapts its photosynthesis to long days of polar summer.</title>
        <authorList>
            <person name="Tomasch J."/>
            <person name="Kopejtka K."/>
            <person name="Bily T."/>
            <person name="Gardiner A.T."/>
            <person name="Gardian Z."/>
            <person name="Shivaramu S."/>
            <person name="Koblizek M."/>
            <person name="Engelhardt F."/>
            <person name="Kaftan D."/>
        </authorList>
    </citation>
    <scope>NUCLEOTIDE SEQUENCE [LARGE SCALE GENOMIC DNA]</scope>
    <source>
        <strain evidence="5 6">R-30</strain>
    </source>
</reference>
<dbReference type="Proteomes" id="UP001305521">
    <property type="component" value="Chromosome"/>
</dbReference>
<feature type="transmembrane region" description="Helical" evidence="4">
    <location>
        <begin position="294"/>
        <end position="312"/>
    </location>
</feature>
<feature type="transmembrane region" description="Helical" evidence="4">
    <location>
        <begin position="102"/>
        <end position="127"/>
    </location>
</feature>
<feature type="transmembrane region" description="Helical" evidence="4">
    <location>
        <begin position="139"/>
        <end position="160"/>
    </location>
</feature>
<keyword evidence="6" id="KW-1185">Reference proteome</keyword>
<evidence type="ECO:0000256" key="4">
    <source>
        <dbReference type="SAM" id="Phobius"/>
    </source>
</evidence>
<feature type="transmembrane region" description="Helical" evidence="4">
    <location>
        <begin position="381"/>
        <end position="401"/>
    </location>
</feature>
<evidence type="ECO:0000256" key="1">
    <source>
        <dbReference type="ARBA" id="ARBA00022692"/>
    </source>
</evidence>
<dbReference type="InterPro" id="IPR050327">
    <property type="entry name" value="Proton-linked_MCT"/>
</dbReference>
<proteinExistence type="predicted"/>
<organism evidence="5 6">
    <name type="scientific">Sediminicoccus rosea</name>
    <dbReference type="NCBI Taxonomy" id="1225128"/>
    <lineage>
        <taxon>Bacteria</taxon>
        <taxon>Pseudomonadati</taxon>
        <taxon>Pseudomonadota</taxon>
        <taxon>Alphaproteobacteria</taxon>
        <taxon>Acetobacterales</taxon>
        <taxon>Roseomonadaceae</taxon>
        <taxon>Sediminicoccus</taxon>
    </lineage>
</organism>
<dbReference type="Pfam" id="PF07690">
    <property type="entry name" value="MFS_1"/>
    <property type="match status" value="1"/>
</dbReference>
<dbReference type="Gene3D" id="1.20.1250.20">
    <property type="entry name" value="MFS general substrate transporter like domains"/>
    <property type="match status" value="1"/>
</dbReference>
<gene>
    <name evidence="5" type="ORF">R9Z33_01110</name>
</gene>
<evidence type="ECO:0000313" key="6">
    <source>
        <dbReference type="Proteomes" id="UP001305521"/>
    </source>
</evidence>